<organism evidence="2 3">
    <name type="scientific">Candidatus Acididesulfobacter diazotrophicus</name>
    <dbReference type="NCBI Taxonomy" id="2597226"/>
    <lineage>
        <taxon>Bacteria</taxon>
        <taxon>Deltaproteobacteria</taxon>
        <taxon>Candidatus Acidulodesulfobacterales</taxon>
        <taxon>Candidatus Acididesulfobacter</taxon>
    </lineage>
</organism>
<dbReference type="SUPFAM" id="SSF53822">
    <property type="entry name" value="Periplasmic binding protein-like I"/>
    <property type="match status" value="1"/>
</dbReference>
<keyword evidence="1" id="KW-0812">Transmembrane</keyword>
<comment type="caution">
    <text evidence="2">The sequence shown here is derived from an EMBL/GenBank/DDBJ whole genome shotgun (WGS) entry which is preliminary data.</text>
</comment>
<evidence type="ECO:0000313" key="2">
    <source>
        <dbReference type="EMBL" id="RZD18537.1"/>
    </source>
</evidence>
<proteinExistence type="predicted"/>
<dbReference type="PANTHER" id="PTHR47628:SF1">
    <property type="entry name" value="ALIPHATIC AMIDASE EXPRESSION-REGULATING PROTEIN"/>
    <property type="match status" value="1"/>
</dbReference>
<dbReference type="NCBIfam" id="TIGR03407">
    <property type="entry name" value="urea_ABC_UrtA"/>
    <property type="match status" value="1"/>
</dbReference>
<dbReference type="Pfam" id="PF13433">
    <property type="entry name" value="Peripla_BP_5"/>
    <property type="match status" value="1"/>
</dbReference>
<gene>
    <name evidence="2" type="primary">urtA</name>
    <name evidence="2" type="ORF">EVG15_05770</name>
</gene>
<evidence type="ECO:0000313" key="3">
    <source>
        <dbReference type="Proteomes" id="UP000319296"/>
    </source>
</evidence>
<dbReference type="Gene3D" id="3.40.50.2300">
    <property type="match status" value="2"/>
</dbReference>
<dbReference type="EMBL" id="SGBB01000008">
    <property type="protein sequence ID" value="RZD18537.1"/>
    <property type="molecule type" value="Genomic_DNA"/>
</dbReference>
<keyword evidence="1" id="KW-0472">Membrane</keyword>
<feature type="transmembrane region" description="Helical" evidence="1">
    <location>
        <begin position="7"/>
        <end position="27"/>
    </location>
</feature>
<name>A0A519BMN5_9DELT</name>
<sequence>MPAKKNLKYVISIGVIILVVIILFVVLRKHSSVKTAGKKPIYVGVLHSLTGTMAMSEIPVKNATLLAIDQINAKGGLLGRKIVPVIEDGASDPSTFAQKAKDLILKHHVSAIFGCWTSASRKAVLPVVQEYDNLLFYPVQYEGLEDSKNIIYLGSTPNQQIMPAVSWLLKKGYKKFYLIGSNYVFPRVANMIIKEQLKAEGGTLVGEQYTPLGSTDFSTIITKIKAAKPDVIFNTLNGSSNVAFFKQLMSAGITPKDIPVMSVSIAEVEVKGIGPKYLVGDYAAWNYFMSMKSKRNAAFIKNYQAKFGKNAVVDNPMEAGYFGVYLWAAAVKKADSTNINKVRQAIRGISFKAPQGLVKVDPINNQTWQKVLIGKVEPNGQFKIVWKSSKSVRPKPFPSLISDEKVTAPGVIVKRKNWKRCYEGNCLK</sequence>
<reference evidence="2 3" key="1">
    <citation type="journal article" date="2019" name="ISME J.">
        <title>Insights into ecological role of a new deltaproteobacterial order Candidatus Acidulodesulfobacterales by metagenomics and metatranscriptomics.</title>
        <authorList>
            <person name="Tan S."/>
            <person name="Liu J."/>
            <person name="Fang Y."/>
            <person name="Hedlund B.P."/>
            <person name="Lian Z.H."/>
            <person name="Huang L.Y."/>
            <person name="Li J.T."/>
            <person name="Huang L.N."/>
            <person name="Li W.J."/>
            <person name="Jiang H.C."/>
            <person name="Dong H.L."/>
            <person name="Shu W.S."/>
        </authorList>
    </citation>
    <scope>NUCLEOTIDE SEQUENCE [LARGE SCALE GENOMIC DNA]</scope>
    <source>
        <strain evidence="2">AP1</strain>
    </source>
</reference>
<dbReference type="Proteomes" id="UP000319296">
    <property type="component" value="Unassembled WGS sequence"/>
</dbReference>
<dbReference type="AlphaFoldDB" id="A0A519BMN5"/>
<evidence type="ECO:0000256" key="1">
    <source>
        <dbReference type="SAM" id="Phobius"/>
    </source>
</evidence>
<dbReference type="InterPro" id="IPR028082">
    <property type="entry name" value="Peripla_BP_I"/>
</dbReference>
<protein>
    <submittedName>
        <fullName evidence="2">Urea ABC transporter substrate-binding protein</fullName>
    </submittedName>
</protein>
<accession>A0A519BMN5</accession>
<keyword evidence="1" id="KW-1133">Transmembrane helix</keyword>
<dbReference type="InterPro" id="IPR017777">
    <property type="entry name" value="ABC_urea-bd_UrtA"/>
</dbReference>
<dbReference type="PANTHER" id="PTHR47628">
    <property type="match status" value="1"/>
</dbReference>
<dbReference type="CDD" id="cd06355">
    <property type="entry name" value="PBP1_FmdD-like"/>
    <property type="match status" value="1"/>
</dbReference>